<feature type="repeat" description="WD" evidence="4">
    <location>
        <begin position="13"/>
        <end position="54"/>
    </location>
</feature>
<evidence type="ECO:0000256" key="4">
    <source>
        <dbReference type="PROSITE-ProRule" id="PRU00221"/>
    </source>
</evidence>
<feature type="repeat" description="WD" evidence="4">
    <location>
        <begin position="159"/>
        <end position="190"/>
    </location>
</feature>
<dbReference type="InterPro" id="IPR028608">
    <property type="entry name" value="CIAO1/Cia1"/>
</dbReference>
<dbReference type="InterPro" id="IPR015943">
    <property type="entry name" value="WD40/YVTN_repeat-like_dom_sf"/>
</dbReference>
<proteinExistence type="inferred from homology"/>
<reference evidence="5 6" key="2">
    <citation type="journal article" date="2014" name="J. Gen. Appl. Microbiol.">
        <title>The early diverging ascomycetous budding yeast Saitoella complicata has three histone deacetylases belonging to the Clr6, Hos2, and Rpd3 lineages.</title>
        <authorList>
            <person name="Nishida H."/>
            <person name="Matsumoto T."/>
            <person name="Kondo S."/>
            <person name="Hamamoto M."/>
            <person name="Yoshikawa H."/>
        </authorList>
    </citation>
    <scope>NUCLEOTIDE SEQUENCE [LARGE SCALE GENOMIC DNA]</scope>
    <source>
        <strain evidence="5 6">NRRL Y-17804</strain>
    </source>
</reference>
<dbReference type="PROSITE" id="PS00678">
    <property type="entry name" value="WD_REPEATS_1"/>
    <property type="match status" value="1"/>
</dbReference>
<dbReference type="GO" id="GO:0016226">
    <property type="term" value="P:iron-sulfur cluster assembly"/>
    <property type="evidence" value="ECO:0007669"/>
    <property type="project" value="UniProtKB-UniRule"/>
</dbReference>
<feature type="repeat" description="WD" evidence="4">
    <location>
        <begin position="114"/>
        <end position="155"/>
    </location>
</feature>
<comment type="caution">
    <text evidence="5">The sequence shown here is derived from an EMBL/GenBank/DDBJ whole genome shotgun (WGS) entry which is preliminary data.</text>
</comment>
<evidence type="ECO:0000256" key="3">
    <source>
        <dbReference type="HAMAP-Rule" id="MF_03037"/>
    </source>
</evidence>
<dbReference type="PROSITE" id="PS50294">
    <property type="entry name" value="WD_REPEATS_REGION"/>
    <property type="match status" value="3"/>
</dbReference>
<dbReference type="InterPro" id="IPR036322">
    <property type="entry name" value="WD40_repeat_dom_sf"/>
</dbReference>
<keyword evidence="2" id="KW-0677">Repeat</keyword>
<reference evidence="5 6" key="3">
    <citation type="journal article" date="2015" name="Genome Announc.">
        <title>Draft Genome Sequence of the Archiascomycetous Yeast Saitoella complicata.</title>
        <authorList>
            <person name="Yamauchi K."/>
            <person name="Kondo S."/>
            <person name="Hamamoto M."/>
            <person name="Takahashi Y."/>
            <person name="Ogura Y."/>
            <person name="Hayashi T."/>
            <person name="Nishida H."/>
        </authorList>
    </citation>
    <scope>NUCLEOTIDE SEQUENCE [LARGE SCALE GENOMIC DNA]</scope>
    <source>
        <strain evidence="5 6">NRRL Y-17804</strain>
    </source>
</reference>
<dbReference type="STRING" id="698492.A0A0E9NQI6"/>
<evidence type="ECO:0000313" key="5">
    <source>
        <dbReference type="EMBL" id="GAO52142.1"/>
    </source>
</evidence>
<dbReference type="Gene3D" id="2.130.10.10">
    <property type="entry name" value="YVTN repeat-like/Quinoprotein amine dehydrogenase"/>
    <property type="match status" value="1"/>
</dbReference>
<keyword evidence="6" id="KW-1185">Reference proteome</keyword>
<keyword evidence="1 4" id="KW-0853">WD repeat</keyword>
<comment type="similarity">
    <text evidence="3">Belongs to the WD repeat CIA1 family.</text>
</comment>
<dbReference type="EMBL" id="BACD03000061">
    <property type="protein sequence ID" value="GAO52142.1"/>
    <property type="molecule type" value="Genomic_DNA"/>
</dbReference>
<dbReference type="HAMAP" id="MF_03037">
    <property type="entry name" value="ciao1"/>
    <property type="match status" value="1"/>
</dbReference>
<reference evidence="5 6" key="1">
    <citation type="journal article" date="2011" name="J. Gen. Appl. Microbiol.">
        <title>Draft genome sequencing of the enigmatic yeast Saitoella complicata.</title>
        <authorList>
            <person name="Nishida H."/>
            <person name="Hamamoto M."/>
            <person name="Sugiyama J."/>
        </authorList>
    </citation>
    <scope>NUCLEOTIDE SEQUENCE [LARGE SCALE GENOMIC DNA]</scope>
    <source>
        <strain evidence="5 6">NRRL Y-17804</strain>
    </source>
</reference>
<dbReference type="Pfam" id="PF00400">
    <property type="entry name" value="WD40"/>
    <property type="match status" value="6"/>
</dbReference>
<dbReference type="PROSITE" id="PS51257">
    <property type="entry name" value="PROKAR_LIPOPROTEIN"/>
    <property type="match status" value="1"/>
</dbReference>
<evidence type="ECO:0000256" key="1">
    <source>
        <dbReference type="ARBA" id="ARBA00022574"/>
    </source>
</evidence>
<gene>
    <name evidence="3" type="primary">CIA1</name>
    <name evidence="5" type="ORF">G7K_6228-t1</name>
</gene>
<dbReference type="SUPFAM" id="SSF50978">
    <property type="entry name" value="WD40 repeat-like"/>
    <property type="match status" value="1"/>
</dbReference>
<dbReference type="InterPro" id="IPR001680">
    <property type="entry name" value="WD40_rpt"/>
</dbReference>
<evidence type="ECO:0000256" key="2">
    <source>
        <dbReference type="ARBA" id="ARBA00022737"/>
    </source>
</evidence>
<dbReference type="PANTHER" id="PTHR19920">
    <property type="entry name" value="WD40 PROTEIN CIAO1"/>
    <property type="match status" value="1"/>
</dbReference>
<name>A0A0E9NQI6_SAICN</name>
<dbReference type="PANTHER" id="PTHR19920:SF0">
    <property type="entry name" value="CYTOSOLIC IRON-SULFUR PROTEIN ASSEMBLY PROTEIN CIAO1-RELATED"/>
    <property type="match status" value="1"/>
</dbReference>
<dbReference type="SMART" id="SM00320">
    <property type="entry name" value="WD40"/>
    <property type="match status" value="7"/>
</dbReference>
<dbReference type="CDD" id="cd00200">
    <property type="entry name" value="WD40"/>
    <property type="match status" value="1"/>
</dbReference>
<evidence type="ECO:0000313" key="6">
    <source>
        <dbReference type="Proteomes" id="UP000033140"/>
    </source>
</evidence>
<organism evidence="5 6">
    <name type="scientific">Saitoella complicata (strain BCRC 22490 / CBS 7301 / JCM 7358 / NBRC 10748 / NRRL Y-17804)</name>
    <dbReference type="NCBI Taxonomy" id="698492"/>
    <lineage>
        <taxon>Eukaryota</taxon>
        <taxon>Fungi</taxon>
        <taxon>Dikarya</taxon>
        <taxon>Ascomycota</taxon>
        <taxon>Taphrinomycotina</taxon>
        <taxon>Taphrinomycotina incertae sedis</taxon>
        <taxon>Saitoella</taxon>
    </lineage>
</organism>
<sequence length="497" mass="55739">MSSPKFFKLEHTFQGHTARAWHVTPHPTLPLLSSCSSDLTTRIWNTTTGRCIATLRDQHKRSVRCSAFKPPRTNNGDERVVLATASFDGTIGIWEYVNNLEDNQDGEWDCIATLEGHENEVKSVVWSADSTFLATCSRDKSVWIWESEDDDEFQCLSVLQEHSQDVKCVAFSPRESLLASASYDDMVILYRDSPSDDDWTPVAVLKGHGGTVWGVAFAPDGRVLASSSDDCTVRLWQKKEKEESKIIRTDEDWEEIGQLPQVHTRSIYSVAFSPSGRIATGGGDGIVVVYRRKEGDAEAWEVEYVQTEAHGVQEVNCVTWQVQRDKEVLWTAGDDGELRGWTMPEYTGVSPPQTRISAHLILYHPKSTPNPLKMAGGLLKDPAIEHHALMRHSADTRFKFTSKMARQAIMMAVVIPVGIYYIAQWAEVRAEWGALRCGAWSLSPWTSTSNIQELARAKPSPSPAGGRNRGEGADNVRIQCAMKTFHYYWLCSFISYT</sequence>
<dbReference type="InterPro" id="IPR019775">
    <property type="entry name" value="WD40_repeat_CS"/>
</dbReference>
<dbReference type="Proteomes" id="UP000033140">
    <property type="component" value="Unassembled WGS sequence"/>
</dbReference>
<accession>A0A0E9NQI6</accession>
<dbReference type="AlphaFoldDB" id="A0A0E9NQI6"/>
<protein>
    <recommendedName>
        <fullName evidence="3">Probable cytosolic iron-sulfur protein assembly protein 1</fullName>
    </recommendedName>
</protein>
<feature type="repeat" description="WD" evidence="4">
    <location>
        <begin position="205"/>
        <end position="246"/>
    </location>
</feature>
<dbReference type="PROSITE" id="PS50082">
    <property type="entry name" value="WD_REPEATS_2"/>
    <property type="match status" value="4"/>
</dbReference>
<dbReference type="GO" id="GO:0097361">
    <property type="term" value="C:cytosolic [4Fe-4S] assembly targeting complex"/>
    <property type="evidence" value="ECO:0007669"/>
    <property type="project" value="InterPro"/>
</dbReference>
<comment type="function">
    <text evidence="3">Essential component of the cytosolic iron-sulfur (Fe/S) protein assembly machinery. Required for the maturation of extramitochondrial Fe/S proteins.</text>
</comment>
<dbReference type="OMA" id="MPILASC"/>